<keyword evidence="9" id="KW-1185">Reference proteome</keyword>
<dbReference type="PANTHER" id="PTHR12992:SF11">
    <property type="entry name" value="MITOCHONDRIAL COENZYME A DIPHOSPHATASE NUDT8"/>
    <property type="match status" value="1"/>
</dbReference>
<dbReference type="OrthoDB" id="206213at2759"/>
<comment type="cofactor">
    <cofactor evidence="1">
        <name>Mn(2+)</name>
        <dbReference type="ChEBI" id="CHEBI:29035"/>
    </cofactor>
</comment>
<evidence type="ECO:0000256" key="2">
    <source>
        <dbReference type="ARBA" id="ARBA00001946"/>
    </source>
</evidence>
<name>A0A9P0FR00_CHRIL</name>
<sequence>MNSRLSFGIKNIFSIAARERCITNFKRLTIPRYGKIPTDAGSVLVPLCQVGGKPSLLYTVRATNLRGNGGEVAFPGGKTDHRDGSPTQTALRETFEEIGLAPDKIDVWGQGPPLPGRNNKIMITPVIGSIDNLTQDDLNINMNEIAEVFTVPIEMLCEPKNQFYTQFSNGFILPVFVIEEYKIWGITAYITHSFLSSILTKDVYRNEWMKKKIILDKIAVK</sequence>
<keyword evidence="5" id="KW-0460">Magnesium</keyword>
<dbReference type="PANTHER" id="PTHR12992">
    <property type="entry name" value="NUDIX HYDROLASE"/>
    <property type="match status" value="1"/>
</dbReference>
<evidence type="ECO:0000313" key="9">
    <source>
        <dbReference type="Proteomes" id="UP001154114"/>
    </source>
</evidence>
<dbReference type="Gene3D" id="3.90.79.10">
    <property type="entry name" value="Nucleoside Triphosphate Pyrophosphohydrolase"/>
    <property type="match status" value="1"/>
</dbReference>
<keyword evidence="3" id="KW-0479">Metal-binding</keyword>
<evidence type="ECO:0000256" key="4">
    <source>
        <dbReference type="ARBA" id="ARBA00022801"/>
    </source>
</evidence>
<protein>
    <recommendedName>
        <fullName evidence="7">Nudix hydrolase domain-containing protein</fullName>
    </recommendedName>
</protein>
<evidence type="ECO:0000313" key="8">
    <source>
        <dbReference type="EMBL" id="CAH0588887.1"/>
    </source>
</evidence>
<feature type="domain" description="Nudix hydrolase" evidence="7">
    <location>
        <begin position="37"/>
        <end position="173"/>
    </location>
</feature>
<dbReference type="Pfam" id="PF00293">
    <property type="entry name" value="NUDIX"/>
    <property type="match status" value="1"/>
</dbReference>
<dbReference type="PROSITE" id="PS51462">
    <property type="entry name" value="NUDIX"/>
    <property type="match status" value="1"/>
</dbReference>
<proteinExistence type="predicted"/>
<dbReference type="GO" id="GO:0046872">
    <property type="term" value="F:metal ion binding"/>
    <property type="evidence" value="ECO:0007669"/>
    <property type="project" value="UniProtKB-KW"/>
</dbReference>
<dbReference type="InterPro" id="IPR015797">
    <property type="entry name" value="NUDIX_hydrolase-like_dom_sf"/>
</dbReference>
<evidence type="ECO:0000256" key="1">
    <source>
        <dbReference type="ARBA" id="ARBA00001936"/>
    </source>
</evidence>
<evidence type="ECO:0000259" key="7">
    <source>
        <dbReference type="PROSITE" id="PS51462"/>
    </source>
</evidence>
<dbReference type="GO" id="GO:0010945">
    <property type="term" value="F:coenzyme A diphosphatase activity"/>
    <property type="evidence" value="ECO:0007669"/>
    <property type="project" value="InterPro"/>
</dbReference>
<accession>A0A9P0FR00</accession>
<reference evidence="8" key="1">
    <citation type="submission" date="2021-12" db="EMBL/GenBank/DDBJ databases">
        <authorList>
            <person name="King R."/>
        </authorList>
    </citation>
    <scope>NUCLEOTIDE SEQUENCE</scope>
</reference>
<dbReference type="CDD" id="cd03426">
    <property type="entry name" value="NUDIX_CoAse_Nudt7"/>
    <property type="match status" value="1"/>
</dbReference>
<comment type="cofactor">
    <cofactor evidence="2">
        <name>Mg(2+)</name>
        <dbReference type="ChEBI" id="CHEBI:18420"/>
    </cofactor>
</comment>
<organism evidence="8 9">
    <name type="scientific">Chrysodeixis includens</name>
    <name type="common">Soybean looper</name>
    <name type="synonym">Pseudoplusia includens</name>
    <dbReference type="NCBI Taxonomy" id="689277"/>
    <lineage>
        <taxon>Eukaryota</taxon>
        <taxon>Metazoa</taxon>
        <taxon>Ecdysozoa</taxon>
        <taxon>Arthropoda</taxon>
        <taxon>Hexapoda</taxon>
        <taxon>Insecta</taxon>
        <taxon>Pterygota</taxon>
        <taxon>Neoptera</taxon>
        <taxon>Endopterygota</taxon>
        <taxon>Lepidoptera</taxon>
        <taxon>Glossata</taxon>
        <taxon>Ditrysia</taxon>
        <taxon>Noctuoidea</taxon>
        <taxon>Noctuidae</taxon>
        <taxon>Plusiinae</taxon>
        <taxon>Chrysodeixis</taxon>
    </lineage>
</organism>
<gene>
    <name evidence="8" type="ORF">CINC_LOCUS4121</name>
</gene>
<dbReference type="EMBL" id="LR824020">
    <property type="protein sequence ID" value="CAH0588887.1"/>
    <property type="molecule type" value="Genomic_DNA"/>
</dbReference>
<evidence type="ECO:0000256" key="5">
    <source>
        <dbReference type="ARBA" id="ARBA00022842"/>
    </source>
</evidence>
<keyword evidence="4" id="KW-0378">Hydrolase</keyword>
<dbReference type="InterPro" id="IPR000086">
    <property type="entry name" value="NUDIX_hydrolase_dom"/>
</dbReference>
<dbReference type="Proteomes" id="UP001154114">
    <property type="component" value="Chromosome 17"/>
</dbReference>
<evidence type="ECO:0000256" key="6">
    <source>
        <dbReference type="ARBA" id="ARBA00023211"/>
    </source>
</evidence>
<dbReference type="AlphaFoldDB" id="A0A9P0FR00"/>
<dbReference type="InterPro" id="IPR045121">
    <property type="entry name" value="CoAse"/>
</dbReference>
<keyword evidence="6" id="KW-0464">Manganese</keyword>
<evidence type="ECO:0000256" key="3">
    <source>
        <dbReference type="ARBA" id="ARBA00022723"/>
    </source>
</evidence>
<dbReference type="SUPFAM" id="SSF55811">
    <property type="entry name" value="Nudix"/>
    <property type="match status" value="1"/>
</dbReference>